<dbReference type="Proteomes" id="UP000319769">
    <property type="component" value="Unassembled WGS sequence"/>
</dbReference>
<dbReference type="Pfam" id="PF01757">
    <property type="entry name" value="Acyl_transf_3"/>
    <property type="match status" value="1"/>
</dbReference>
<keyword evidence="4 7" id="KW-0812">Transmembrane</keyword>
<evidence type="ECO:0000256" key="1">
    <source>
        <dbReference type="ARBA" id="ARBA00004651"/>
    </source>
</evidence>
<name>A0A5N0V1F0_9PSEU</name>
<dbReference type="AlphaFoldDB" id="A0A5N0V1F0"/>
<evidence type="ECO:0000313" key="9">
    <source>
        <dbReference type="EMBL" id="KAA9157922.1"/>
    </source>
</evidence>
<comment type="caution">
    <text evidence="9">The sequence shown here is derived from an EMBL/GenBank/DDBJ whole genome shotgun (WGS) entry which is preliminary data.</text>
</comment>
<keyword evidence="9" id="KW-0808">Transferase</keyword>
<feature type="transmembrane region" description="Helical" evidence="7">
    <location>
        <begin position="340"/>
        <end position="358"/>
    </location>
</feature>
<dbReference type="RefSeq" id="WP_144751651.1">
    <property type="nucleotide sequence ID" value="NZ_VMNW02000038.1"/>
</dbReference>
<evidence type="ECO:0000256" key="5">
    <source>
        <dbReference type="ARBA" id="ARBA00022989"/>
    </source>
</evidence>
<evidence type="ECO:0000256" key="3">
    <source>
        <dbReference type="ARBA" id="ARBA00022475"/>
    </source>
</evidence>
<dbReference type="OrthoDB" id="3211698at2"/>
<keyword evidence="5 7" id="KW-1133">Transmembrane helix</keyword>
<dbReference type="PANTHER" id="PTHR40074">
    <property type="entry name" value="O-ACETYLTRANSFERASE WECH"/>
    <property type="match status" value="1"/>
</dbReference>
<dbReference type="InterPro" id="IPR002656">
    <property type="entry name" value="Acyl_transf_3_dom"/>
</dbReference>
<feature type="transmembrane region" description="Helical" evidence="7">
    <location>
        <begin position="50"/>
        <end position="71"/>
    </location>
</feature>
<feature type="transmembrane region" description="Helical" evidence="7">
    <location>
        <begin position="231"/>
        <end position="252"/>
    </location>
</feature>
<feature type="domain" description="Acyltransferase 3" evidence="8">
    <location>
        <begin position="19"/>
        <end position="353"/>
    </location>
</feature>
<evidence type="ECO:0000256" key="2">
    <source>
        <dbReference type="ARBA" id="ARBA00007400"/>
    </source>
</evidence>
<keyword evidence="6 7" id="KW-0472">Membrane</keyword>
<comment type="similarity">
    <text evidence="2">Belongs to the acyltransferase 3 family.</text>
</comment>
<feature type="transmembrane region" description="Helical" evidence="7">
    <location>
        <begin position="306"/>
        <end position="328"/>
    </location>
</feature>
<dbReference type="GO" id="GO:0005886">
    <property type="term" value="C:plasma membrane"/>
    <property type="evidence" value="ECO:0007669"/>
    <property type="project" value="UniProtKB-SubCell"/>
</dbReference>
<dbReference type="PANTHER" id="PTHR40074:SF2">
    <property type="entry name" value="O-ACETYLTRANSFERASE WECH"/>
    <property type="match status" value="1"/>
</dbReference>
<keyword evidence="9" id="KW-0012">Acyltransferase</keyword>
<sequence length="390" mass="43086">MTTDLAAAPVRPREGRLRNIDLMRVTVFLAVISAHVVTNTLDLAGIGVAGWGMLMHFTRYAFVFISGFVLFHGYRGRKLTPATFWRKRFSTVVVPYVLWTCVYFGLDSSLVPWPSFGLWLETLGQRVSWGNEWYHLYFLHLTIQLSLLFPLLRRLVRRSEGRHGLLLAAAGAIQAGYMWMISEVPAPAGPLGEIWPHTDMMLPLYVFFFVAGAVAAEHREALDAWITGHRWVVVAIGVGTLLFTGGVFVLRAPDYAWAAAAPTYPAVLPWAIGATLLVYAASLAWSRRRPADGFSARLVAAGAHRAFGVFAVHPLVLWVLEVTLVPWLGREVPDAPARTAIVFLLTVAGALAVVEVLLHTPLSKYLLARPHEPLPASRVGPSRLRVGRRG</sequence>
<organism evidence="9 10">
    <name type="scientific">Amycolatopsis acidicola</name>
    <dbReference type="NCBI Taxonomy" id="2596893"/>
    <lineage>
        <taxon>Bacteria</taxon>
        <taxon>Bacillati</taxon>
        <taxon>Actinomycetota</taxon>
        <taxon>Actinomycetes</taxon>
        <taxon>Pseudonocardiales</taxon>
        <taxon>Pseudonocardiaceae</taxon>
        <taxon>Amycolatopsis</taxon>
    </lineage>
</organism>
<gene>
    <name evidence="9" type="ORF">FPZ12_023825</name>
</gene>
<feature type="transmembrane region" description="Helical" evidence="7">
    <location>
        <begin position="21"/>
        <end position="38"/>
    </location>
</feature>
<proteinExistence type="inferred from homology"/>
<feature type="transmembrane region" description="Helical" evidence="7">
    <location>
        <begin position="133"/>
        <end position="152"/>
    </location>
</feature>
<evidence type="ECO:0000256" key="6">
    <source>
        <dbReference type="ARBA" id="ARBA00023136"/>
    </source>
</evidence>
<dbReference type="EMBL" id="VMNW02000038">
    <property type="protein sequence ID" value="KAA9157922.1"/>
    <property type="molecule type" value="Genomic_DNA"/>
</dbReference>
<accession>A0A5N0V1F0</accession>
<keyword evidence="3" id="KW-1003">Cell membrane</keyword>
<comment type="subcellular location">
    <subcellularLocation>
        <location evidence="1">Cell membrane</location>
        <topology evidence="1">Multi-pass membrane protein</topology>
    </subcellularLocation>
</comment>
<evidence type="ECO:0000256" key="4">
    <source>
        <dbReference type="ARBA" id="ARBA00022692"/>
    </source>
</evidence>
<feature type="transmembrane region" description="Helical" evidence="7">
    <location>
        <begin position="164"/>
        <end position="182"/>
    </location>
</feature>
<dbReference type="GO" id="GO:0016413">
    <property type="term" value="F:O-acetyltransferase activity"/>
    <property type="evidence" value="ECO:0007669"/>
    <property type="project" value="TreeGrafter"/>
</dbReference>
<feature type="transmembrane region" description="Helical" evidence="7">
    <location>
        <begin position="202"/>
        <end position="219"/>
    </location>
</feature>
<reference evidence="9" key="1">
    <citation type="submission" date="2019-09" db="EMBL/GenBank/DDBJ databases">
        <authorList>
            <person name="Teo W.F.A."/>
            <person name="Duangmal K."/>
        </authorList>
    </citation>
    <scope>NUCLEOTIDE SEQUENCE [LARGE SCALE GENOMIC DNA]</scope>
    <source>
        <strain evidence="9">K81G1</strain>
    </source>
</reference>
<evidence type="ECO:0000259" key="8">
    <source>
        <dbReference type="Pfam" id="PF01757"/>
    </source>
</evidence>
<evidence type="ECO:0000256" key="7">
    <source>
        <dbReference type="SAM" id="Phobius"/>
    </source>
</evidence>
<protein>
    <submittedName>
        <fullName evidence="9">Acyltransferase</fullName>
    </submittedName>
</protein>
<feature type="transmembrane region" description="Helical" evidence="7">
    <location>
        <begin position="92"/>
        <end position="113"/>
    </location>
</feature>
<evidence type="ECO:0000313" key="10">
    <source>
        <dbReference type="Proteomes" id="UP000319769"/>
    </source>
</evidence>
<dbReference type="GO" id="GO:0009246">
    <property type="term" value="P:enterobacterial common antigen biosynthetic process"/>
    <property type="evidence" value="ECO:0007669"/>
    <property type="project" value="TreeGrafter"/>
</dbReference>
<feature type="transmembrane region" description="Helical" evidence="7">
    <location>
        <begin position="264"/>
        <end position="285"/>
    </location>
</feature>
<keyword evidence="10" id="KW-1185">Reference proteome</keyword>